<dbReference type="Gene3D" id="3.50.50.60">
    <property type="entry name" value="FAD/NAD(P)-binding domain"/>
    <property type="match status" value="3"/>
</dbReference>
<keyword evidence="3" id="KW-0274">FAD</keyword>
<reference evidence="6" key="1">
    <citation type="submission" date="2023-04" db="EMBL/GenBank/DDBJ databases">
        <title>Aspergillus oryzae var. brunneus NBRC 4377.</title>
        <authorList>
            <person name="Ichikawa N."/>
            <person name="Sato H."/>
            <person name="Tonouchi N."/>
        </authorList>
    </citation>
    <scope>NUCLEOTIDE SEQUENCE</scope>
    <source>
        <strain evidence="6">NBRC 4377</strain>
    </source>
</reference>
<dbReference type="EMBL" id="BSYB01000057">
    <property type="protein sequence ID" value="GMG52294.1"/>
    <property type="molecule type" value="Genomic_DNA"/>
</dbReference>
<evidence type="ECO:0000256" key="3">
    <source>
        <dbReference type="ARBA" id="ARBA00022827"/>
    </source>
</evidence>
<sequence>MSERNDSLDYDVIIIGAGISGINFARLNVGIRSDSDLFTFGFAWRPWTQKHSIAHGSLIREYLQESAEQEGIDQKIKFRHRVEKMDWSTCKKAWTVHVSTDGEATVTLRTRFIMMATGYYDYHEPLETEIPGINRFQGTVIHPQFWPSNLDYTNKDIVIIGSGATAITLLPSLAKKASSVTMLQRSPSYVLSVPREDTTEKVIRWICPQKLAASLIRFKWIIVPLVLVNFCRWFPNLAKRLCLDITRKELPREVPLDPHFTPRYNPWEQRMCMCPDGDFFECLRNGSGSVVTGVIESVTEKSIRLQSGAELNTDIIVTATGLKMNIAGGIQITVDGDWFSIPDHFMWKCTMVDRLPNVVFALGYVDASWTLGADATAQLTCRILTQMREEGLSIVSPRCGDEERNGMQELPFLNLNATYVRRGGSAFPKVGDRPQWEPRSYYWKDLLENICNMVSHMHIQVDGVWPKAAGGGPQFASSKPEKRDLDGLCEPICTKVGLNC</sequence>
<keyword evidence="2" id="KW-0285">Flavoprotein</keyword>
<evidence type="ECO:0000256" key="4">
    <source>
        <dbReference type="ARBA" id="ARBA00023002"/>
    </source>
</evidence>
<dbReference type="InterPro" id="IPR020946">
    <property type="entry name" value="Flavin_mOase-like"/>
</dbReference>
<name>A0ABQ6L645_ASPOZ</name>
<dbReference type="PANTHER" id="PTHR43872:SF1">
    <property type="entry name" value="MONOOXYGENASE, PUTATIVE (AFU_ORTHOLOGUE AFUA_8G02570)-RELATED"/>
    <property type="match status" value="1"/>
</dbReference>
<keyword evidence="7" id="KW-1185">Reference proteome</keyword>
<dbReference type="SUPFAM" id="SSF51905">
    <property type="entry name" value="FAD/NAD(P)-binding domain"/>
    <property type="match status" value="1"/>
</dbReference>
<dbReference type="InterPro" id="IPR036188">
    <property type="entry name" value="FAD/NAD-bd_sf"/>
</dbReference>
<comment type="caution">
    <text evidence="6">The sequence shown here is derived from an EMBL/GenBank/DDBJ whole genome shotgun (WGS) entry which is preliminary data.</text>
</comment>
<evidence type="ECO:0000256" key="2">
    <source>
        <dbReference type="ARBA" id="ARBA00022630"/>
    </source>
</evidence>
<dbReference type="InterPro" id="IPR051820">
    <property type="entry name" value="FAD-binding_MO"/>
</dbReference>
<evidence type="ECO:0000256" key="1">
    <source>
        <dbReference type="ARBA" id="ARBA00001974"/>
    </source>
</evidence>
<dbReference type="Pfam" id="PF00743">
    <property type="entry name" value="FMO-like"/>
    <property type="match status" value="1"/>
</dbReference>
<evidence type="ECO:0000256" key="5">
    <source>
        <dbReference type="ARBA" id="ARBA00023033"/>
    </source>
</evidence>
<dbReference type="Proteomes" id="UP001165189">
    <property type="component" value="Unassembled WGS sequence"/>
</dbReference>
<evidence type="ECO:0000313" key="6">
    <source>
        <dbReference type="EMBL" id="GMG52294.1"/>
    </source>
</evidence>
<comment type="cofactor">
    <cofactor evidence="1">
        <name>FAD</name>
        <dbReference type="ChEBI" id="CHEBI:57692"/>
    </cofactor>
</comment>
<gene>
    <name evidence="6" type="ORF">Aory05_001067600</name>
</gene>
<evidence type="ECO:0000313" key="7">
    <source>
        <dbReference type="Proteomes" id="UP001165189"/>
    </source>
</evidence>
<accession>A0ABQ6L645</accession>
<proteinExistence type="predicted"/>
<keyword evidence="5" id="KW-0503">Monooxygenase</keyword>
<dbReference type="PANTHER" id="PTHR43872">
    <property type="entry name" value="MONOOXYGENASE, PUTATIVE (AFU_ORTHOLOGUE AFUA_8G02570)-RELATED"/>
    <property type="match status" value="1"/>
</dbReference>
<organism evidence="6 7">
    <name type="scientific">Aspergillus oryzae var. brunneus</name>
    <dbReference type="NCBI Taxonomy" id="332754"/>
    <lineage>
        <taxon>Eukaryota</taxon>
        <taxon>Fungi</taxon>
        <taxon>Dikarya</taxon>
        <taxon>Ascomycota</taxon>
        <taxon>Pezizomycotina</taxon>
        <taxon>Eurotiomycetes</taxon>
        <taxon>Eurotiomycetidae</taxon>
        <taxon>Eurotiales</taxon>
        <taxon>Aspergillaceae</taxon>
        <taxon>Aspergillus</taxon>
        <taxon>Aspergillus subgen. Circumdati</taxon>
    </lineage>
</organism>
<keyword evidence="4" id="KW-0560">Oxidoreductase</keyword>
<protein>
    <submittedName>
        <fullName evidence="6">Unnamed protein product</fullName>
    </submittedName>
</protein>